<proteinExistence type="predicted"/>
<dbReference type="Gene3D" id="1.10.1040.10">
    <property type="entry name" value="N-(1-d-carboxylethyl)-l-norvaline Dehydrogenase, domain 2"/>
    <property type="match status" value="1"/>
</dbReference>
<dbReference type="AlphaFoldDB" id="A0A2Z2NSB8"/>
<dbReference type="InterPro" id="IPR029154">
    <property type="entry name" value="HIBADH-like_NADP-bd"/>
</dbReference>
<evidence type="ECO:0000313" key="4">
    <source>
        <dbReference type="Proteomes" id="UP000250079"/>
    </source>
</evidence>
<evidence type="ECO:0000256" key="1">
    <source>
        <dbReference type="ARBA" id="ARBA00023002"/>
    </source>
</evidence>
<dbReference type="PANTHER" id="PTHR22981">
    <property type="entry name" value="3-HYDROXYISOBUTYRATE DEHYDROGENASE-RELATED"/>
    <property type="match status" value="1"/>
</dbReference>
<dbReference type="EMBL" id="CP018632">
    <property type="protein sequence ID" value="ASJ73405.1"/>
    <property type="molecule type" value="Genomic_DNA"/>
</dbReference>
<keyword evidence="4" id="KW-1185">Reference proteome</keyword>
<dbReference type="Pfam" id="PF14833">
    <property type="entry name" value="NAD_binding_11"/>
    <property type="match status" value="1"/>
</dbReference>
<dbReference type="InterPro" id="IPR008927">
    <property type="entry name" value="6-PGluconate_DH-like_C_sf"/>
</dbReference>
<reference evidence="3 4" key="1">
    <citation type="submission" date="2016-12" db="EMBL/GenBank/DDBJ databases">
        <authorList>
            <person name="Song W.-J."/>
            <person name="Kurnit D.M."/>
        </authorList>
    </citation>
    <scope>NUCLEOTIDE SEQUENCE [LARGE SCALE GENOMIC DNA]</scope>
    <source>
        <strain evidence="3 4">IMCC3135</strain>
    </source>
</reference>
<sequence length="181" mass="18578">MVVYICLDYSRNAKAGPHIGGTIGPAKAGLLLGLAAGTDVAFAAAEPVMRDLTRRLEHLGPVGRGAAMKLAINLPLMVYWGAVGEAIALAVGNGVDPALATDILVDSSGAIGAAKKRVPPIHDFLTTGNPGATSLNLQNGIKDMKLMEAALSLVGAVSVHGVAIAFSDYVGYSEEKAPRVY</sequence>
<dbReference type="Proteomes" id="UP000250079">
    <property type="component" value="Chromosome"/>
</dbReference>
<gene>
    <name evidence="3" type="primary">mmsB_2</name>
    <name evidence="3" type="ORF">IMCC3135_16615</name>
</gene>
<dbReference type="SUPFAM" id="SSF48179">
    <property type="entry name" value="6-phosphogluconate dehydrogenase C-terminal domain-like"/>
    <property type="match status" value="1"/>
</dbReference>
<feature type="domain" description="3-hydroxyisobutyrate dehydrogenase-like NAD-binding" evidence="2">
    <location>
        <begin position="63"/>
        <end position="156"/>
    </location>
</feature>
<protein>
    <submittedName>
        <fullName evidence="3">3-hydroxyisobutyrate dehydrogenase</fullName>
        <ecNumber evidence="3">1.1.1.31</ecNumber>
    </submittedName>
</protein>
<organism evidence="3 4">
    <name type="scientific">Granulosicoccus antarcticus IMCC3135</name>
    <dbReference type="NCBI Taxonomy" id="1192854"/>
    <lineage>
        <taxon>Bacteria</taxon>
        <taxon>Pseudomonadati</taxon>
        <taxon>Pseudomonadota</taxon>
        <taxon>Gammaproteobacteria</taxon>
        <taxon>Chromatiales</taxon>
        <taxon>Granulosicoccaceae</taxon>
        <taxon>Granulosicoccus</taxon>
    </lineage>
</organism>
<accession>A0A2Z2NSB8</accession>
<evidence type="ECO:0000313" key="3">
    <source>
        <dbReference type="EMBL" id="ASJ73405.1"/>
    </source>
</evidence>
<dbReference type="KEGG" id="gai:IMCC3135_16615"/>
<dbReference type="GO" id="GO:0051287">
    <property type="term" value="F:NAD binding"/>
    <property type="evidence" value="ECO:0007669"/>
    <property type="project" value="InterPro"/>
</dbReference>
<dbReference type="GO" id="GO:0008442">
    <property type="term" value="F:3-hydroxyisobutyrate dehydrogenase activity"/>
    <property type="evidence" value="ECO:0007669"/>
    <property type="project" value="UniProtKB-EC"/>
</dbReference>
<dbReference type="InterPro" id="IPR013328">
    <property type="entry name" value="6PGD_dom2"/>
</dbReference>
<name>A0A2Z2NSB8_9GAMM</name>
<dbReference type="PANTHER" id="PTHR22981:SF80">
    <property type="entry name" value="BLR4309 PROTEIN"/>
    <property type="match status" value="1"/>
</dbReference>
<dbReference type="EC" id="1.1.1.31" evidence="3"/>
<keyword evidence="1 3" id="KW-0560">Oxidoreductase</keyword>
<evidence type="ECO:0000259" key="2">
    <source>
        <dbReference type="Pfam" id="PF14833"/>
    </source>
</evidence>